<dbReference type="GO" id="GO:0005829">
    <property type="term" value="C:cytosol"/>
    <property type="evidence" value="ECO:0007669"/>
    <property type="project" value="TreeGrafter"/>
</dbReference>
<reference evidence="1" key="1">
    <citation type="submission" date="2019-09" db="EMBL/GenBank/DDBJ databases">
        <title>Characterisation of the sponge microbiome using genome-centric metagenomics.</title>
        <authorList>
            <person name="Engelberts J.P."/>
            <person name="Robbins S.J."/>
            <person name="De Goeij J.M."/>
            <person name="Aranda M."/>
            <person name="Bell S.C."/>
            <person name="Webster N.S."/>
        </authorList>
    </citation>
    <scope>NUCLEOTIDE SEQUENCE</scope>
    <source>
        <strain evidence="1">SB0675_bin_29</strain>
    </source>
</reference>
<dbReference type="PANTHER" id="PTHR43113">
    <property type="entry name" value="NUCLEOSIDE-DIPHOSPHATE-SUGAR EPIMERASE"/>
    <property type="match status" value="1"/>
</dbReference>
<dbReference type="PANTHER" id="PTHR43113:SF1">
    <property type="entry name" value="1,4-DIHYDROXY-2-NAPHTHOYL-COA SYNTHASE, PEROXISOMAL"/>
    <property type="match status" value="1"/>
</dbReference>
<dbReference type="Pfam" id="PF00378">
    <property type="entry name" value="ECH_1"/>
    <property type="match status" value="1"/>
</dbReference>
<dbReference type="InterPro" id="IPR001753">
    <property type="entry name" value="Enoyl-CoA_hydra/iso"/>
</dbReference>
<organism evidence="1">
    <name type="scientific">Caldilineaceae bacterium SB0675_bin_29</name>
    <dbReference type="NCBI Taxonomy" id="2605266"/>
    <lineage>
        <taxon>Bacteria</taxon>
        <taxon>Bacillati</taxon>
        <taxon>Chloroflexota</taxon>
        <taxon>Caldilineae</taxon>
        <taxon>Caldilineales</taxon>
        <taxon>Caldilineaceae</taxon>
    </lineage>
</organism>
<name>A0A6B1GBE9_9CHLR</name>
<comment type="caution">
    <text evidence="1">The sequence shown here is derived from an EMBL/GenBank/DDBJ whole genome shotgun (WGS) entry which is preliminary data.</text>
</comment>
<protein>
    <submittedName>
        <fullName evidence="1">1,4-dihydroxy-2-naphthoyl-CoA synthase</fullName>
        <ecNumber evidence="1">4.1.3.36</ecNumber>
    </submittedName>
</protein>
<dbReference type="Gene3D" id="3.90.226.10">
    <property type="entry name" value="2-enoyl-CoA Hydratase, Chain A, domain 1"/>
    <property type="match status" value="1"/>
</dbReference>
<proteinExistence type="predicted"/>
<dbReference type="SUPFAM" id="SSF52096">
    <property type="entry name" value="ClpP/crotonase"/>
    <property type="match status" value="1"/>
</dbReference>
<accession>A0A6B1GBE9</accession>
<dbReference type="GO" id="GO:0009234">
    <property type="term" value="P:menaquinone biosynthetic process"/>
    <property type="evidence" value="ECO:0007669"/>
    <property type="project" value="TreeGrafter"/>
</dbReference>
<dbReference type="EMBL" id="VYDA01000611">
    <property type="protein sequence ID" value="MYH63414.1"/>
    <property type="molecule type" value="Genomic_DNA"/>
</dbReference>
<dbReference type="GO" id="GO:0008935">
    <property type="term" value="F:1,4-dihydroxy-2-naphthoyl-CoA synthase activity"/>
    <property type="evidence" value="ECO:0007669"/>
    <property type="project" value="UniProtKB-EC"/>
</dbReference>
<keyword evidence="1" id="KW-0456">Lyase</keyword>
<evidence type="ECO:0000313" key="1">
    <source>
        <dbReference type="EMBL" id="MYH63414.1"/>
    </source>
</evidence>
<feature type="non-terminal residue" evidence="1">
    <location>
        <position position="44"/>
    </location>
</feature>
<dbReference type="AlphaFoldDB" id="A0A6B1GBE9"/>
<dbReference type="EC" id="4.1.3.36" evidence="1"/>
<sequence>MARIAFDRPEKRNAFRPETIDQMTEAFRDVWADDQIGVVLLTGN</sequence>
<dbReference type="InterPro" id="IPR029045">
    <property type="entry name" value="ClpP/crotonase-like_dom_sf"/>
</dbReference>
<gene>
    <name evidence="1" type="ORF">F4148_17240</name>
</gene>